<gene>
    <name evidence="1" type="ORF">TW72_01230</name>
</gene>
<organism evidence="1 2">
    <name type="scientific">Pseudoalteromonas ruthenica</name>
    <dbReference type="NCBI Taxonomy" id="151081"/>
    <lineage>
        <taxon>Bacteria</taxon>
        <taxon>Pseudomonadati</taxon>
        <taxon>Pseudomonadota</taxon>
        <taxon>Gammaproteobacteria</taxon>
        <taxon>Alteromonadales</taxon>
        <taxon>Pseudoalteromonadaceae</taxon>
        <taxon>Pseudoalteromonas</taxon>
    </lineage>
</organism>
<comment type="caution">
    <text evidence="1">The sequence shown here is derived from an EMBL/GenBank/DDBJ whole genome shotgun (WGS) entry which is preliminary data.</text>
</comment>
<reference evidence="1 2" key="1">
    <citation type="journal article" date="2015" name="BMC Genomics">
        <title>Genome mining reveals unlocked bioactive potential of marine Gram-negative bacteria.</title>
        <authorList>
            <person name="Machado H."/>
            <person name="Sonnenschein E.C."/>
            <person name="Melchiorsen J."/>
            <person name="Gram L."/>
        </authorList>
    </citation>
    <scope>NUCLEOTIDE SEQUENCE [LARGE SCALE GENOMIC DNA]</scope>
    <source>
        <strain evidence="1 2">S3137</strain>
    </source>
</reference>
<accession>A0A0F4Q1L8</accession>
<keyword evidence="2" id="KW-1185">Reference proteome</keyword>
<dbReference type="PATRIC" id="fig|151081.8.peg.1424"/>
<dbReference type="SUPFAM" id="SSF48452">
    <property type="entry name" value="TPR-like"/>
    <property type="match status" value="1"/>
</dbReference>
<dbReference type="RefSeq" id="WP_045979077.1">
    <property type="nucleotide sequence ID" value="NZ_JXXY01000006.1"/>
</dbReference>
<evidence type="ECO:0000313" key="2">
    <source>
        <dbReference type="Proteomes" id="UP000033664"/>
    </source>
</evidence>
<dbReference type="Gene3D" id="1.20.58.320">
    <property type="entry name" value="TPR-like"/>
    <property type="match status" value="1"/>
</dbReference>
<dbReference type="AlphaFoldDB" id="A0A0F4Q1L8"/>
<dbReference type="InterPro" id="IPR011990">
    <property type="entry name" value="TPR-like_helical_dom_sf"/>
</dbReference>
<dbReference type="GeneID" id="58227105"/>
<protein>
    <submittedName>
        <fullName evidence="1">Membrane protein</fullName>
    </submittedName>
</protein>
<dbReference type="Pfam" id="PF06041">
    <property type="entry name" value="DUF924"/>
    <property type="match status" value="1"/>
</dbReference>
<dbReference type="Proteomes" id="UP000033664">
    <property type="component" value="Unassembled WGS sequence"/>
</dbReference>
<name>A0A0F4Q1L8_9GAMM</name>
<evidence type="ECO:0000313" key="1">
    <source>
        <dbReference type="EMBL" id="KJZ01606.1"/>
    </source>
</evidence>
<proteinExistence type="predicted"/>
<sequence length="176" mass="20624">MQCESVYEFWFTYSSPQDWFKKSADFDATVKKQFLPTYEAARQGELYSWRKSARGALCEIIVLDQFPRNMFRDTAQAFATDTLALCLAQNAVEKKFALELDDTERSFLYMPYMHSESQAIHVVAEQLFRPLSNYKYELAHKEIIDRFGRYPHRNDILGRQSSDAEQAFLNQPGSRF</sequence>
<dbReference type="Gene3D" id="1.25.40.10">
    <property type="entry name" value="Tetratricopeptide repeat domain"/>
    <property type="match status" value="1"/>
</dbReference>
<dbReference type="EMBL" id="JXXZ01000002">
    <property type="protein sequence ID" value="KJZ01606.1"/>
    <property type="molecule type" value="Genomic_DNA"/>
</dbReference>
<dbReference type="OrthoDB" id="7593450at2"/>
<dbReference type="InterPro" id="IPR010323">
    <property type="entry name" value="DUF924"/>
</dbReference>
<dbReference type="eggNOG" id="COG3803">
    <property type="taxonomic scope" value="Bacteria"/>
</dbReference>